<feature type="non-terminal residue" evidence="1">
    <location>
        <position position="1"/>
    </location>
</feature>
<reference evidence="1 2" key="1">
    <citation type="submission" date="2019-08" db="EMBL/GenBank/DDBJ databases">
        <title>Whole genome of Aphis craccivora.</title>
        <authorList>
            <person name="Voronova N.V."/>
            <person name="Shulinski R.S."/>
            <person name="Bandarenka Y.V."/>
            <person name="Zhorov D.G."/>
            <person name="Warner D."/>
        </authorList>
    </citation>
    <scope>NUCLEOTIDE SEQUENCE [LARGE SCALE GENOMIC DNA]</scope>
    <source>
        <strain evidence="1">180601</strain>
        <tissue evidence="1">Whole Body</tissue>
    </source>
</reference>
<gene>
    <name evidence="1" type="ORF">FWK35_00006450</name>
</gene>
<evidence type="ECO:0000313" key="1">
    <source>
        <dbReference type="EMBL" id="KAF0762758.1"/>
    </source>
</evidence>
<dbReference type="EMBL" id="VUJU01002053">
    <property type="protein sequence ID" value="KAF0762758.1"/>
    <property type="molecule type" value="Genomic_DNA"/>
</dbReference>
<comment type="caution">
    <text evidence="1">The sequence shown here is derived from an EMBL/GenBank/DDBJ whole genome shotgun (WGS) entry which is preliminary data.</text>
</comment>
<protein>
    <recommendedName>
        <fullName evidence="3">Zinc finger MYM-type protein 1-like</fullName>
    </recommendedName>
</protein>
<dbReference type="AlphaFoldDB" id="A0A6G0YXA2"/>
<evidence type="ECO:0008006" key="3">
    <source>
        <dbReference type="Google" id="ProtNLM"/>
    </source>
</evidence>
<evidence type="ECO:0000313" key="2">
    <source>
        <dbReference type="Proteomes" id="UP000478052"/>
    </source>
</evidence>
<name>A0A6G0YXA2_APHCR</name>
<keyword evidence="2" id="KW-1185">Reference proteome</keyword>
<accession>A0A6G0YXA2</accession>
<sequence>LSSFITIVTKNLVLNFQLLATYTKKFYELYLQNEFLSIFELQMLIKKNCAYVFL</sequence>
<dbReference type="Proteomes" id="UP000478052">
    <property type="component" value="Unassembled WGS sequence"/>
</dbReference>
<proteinExistence type="predicted"/>
<organism evidence="1 2">
    <name type="scientific">Aphis craccivora</name>
    <name type="common">Cowpea aphid</name>
    <dbReference type="NCBI Taxonomy" id="307492"/>
    <lineage>
        <taxon>Eukaryota</taxon>
        <taxon>Metazoa</taxon>
        <taxon>Ecdysozoa</taxon>
        <taxon>Arthropoda</taxon>
        <taxon>Hexapoda</taxon>
        <taxon>Insecta</taxon>
        <taxon>Pterygota</taxon>
        <taxon>Neoptera</taxon>
        <taxon>Paraneoptera</taxon>
        <taxon>Hemiptera</taxon>
        <taxon>Sternorrhyncha</taxon>
        <taxon>Aphidomorpha</taxon>
        <taxon>Aphidoidea</taxon>
        <taxon>Aphididae</taxon>
        <taxon>Aphidini</taxon>
        <taxon>Aphis</taxon>
        <taxon>Aphis</taxon>
    </lineage>
</organism>